<keyword evidence="2" id="KW-1185">Reference proteome</keyword>
<sequence>MADYREAFVGIDVAKLRNAVAIADAGREGEVRFFDEVDASITNMRRVIGRIANRFDHVHFCYEAGPTGYGLYRLIRSLGHECTVVAPSLIIRGSRAIV</sequence>
<proteinExistence type="predicted"/>
<comment type="caution">
    <text evidence="1">The sequence shown here is derived from an EMBL/GenBank/DDBJ whole genome shotgun (WGS) entry which is preliminary data.</text>
</comment>
<protein>
    <submittedName>
        <fullName evidence="1">Transposase</fullName>
    </submittedName>
</protein>
<dbReference type="EMBL" id="JBGBZJ010000001">
    <property type="protein sequence ID" value="MEY9451219.1"/>
    <property type="molecule type" value="Genomic_DNA"/>
</dbReference>
<name>A0ABV4FJU0_9BRAD</name>
<evidence type="ECO:0000313" key="1">
    <source>
        <dbReference type="EMBL" id="MEY9451219.1"/>
    </source>
</evidence>
<evidence type="ECO:0000313" key="2">
    <source>
        <dbReference type="Proteomes" id="UP001565369"/>
    </source>
</evidence>
<dbReference type="Proteomes" id="UP001565369">
    <property type="component" value="Unassembled WGS sequence"/>
</dbReference>
<accession>A0ABV4FJU0</accession>
<gene>
    <name evidence="1" type="ORF">ABIG07_000167</name>
</gene>
<organism evidence="1 2">
    <name type="scientific">Bradyrhizobium ottawaense</name>
    <dbReference type="NCBI Taxonomy" id="931866"/>
    <lineage>
        <taxon>Bacteria</taxon>
        <taxon>Pseudomonadati</taxon>
        <taxon>Pseudomonadota</taxon>
        <taxon>Alphaproteobacteria</taxon>
        <taxon>Hyphomicrobiales</taxon>
        <taxon>Nitrobacteraceae</taxon>
        <taxon>Bradyrhizobium</taxon>
    </lineage>
</organism>
<reference evidence="1 2" key="1">
    <citation type="submission" date="2024-07" db="EMBL/GenBank/DDBJ databases">
        <title>Genomic Encyclopedia of Type Strains, Phase V (KMG-V): Genome sequencing to study the core and pangenomes of soil and plant-associated prokaryotes.</title>
        <authorList>
            <person name="Whitman W."/>
        </authorList>
    </citation>
    <scope>NUCLEOTIDE SEQUENCE [LARGE SCALE GENOMIC DNA]</scope>
    <source>
        <strain evidence="1 2">USDA 152</strain>
    </source>
</reference>